<dbReference type="GO" id="GO:0016042">
    <property type="term" value="P:lipid catabolic process"/>
    <property type="evidence" value="ECO:0007669"/>
    <property type="project" value="UniProtKB-UniRule"/>
</dbReference>
<accession>A0A665SVL8</accession>
<dbReference type="GO" id="GO:0043274">
    <property type="term" value="F:phospholipase binding"/>
    <property type="evidence" value="ECO:0007669"/>
    <property type="project" value="TreeGrafter"/>
</dbReference>
<organism evidence="15 16">
    <name type="scientific">Echeneis naucrates</name>
    <name type="common">Live sharksucker</name>
    <dbReference type="NCBI Taxonomy" id="173247"/>
    <lineage>
        <taxon>Eukaryota</taxon>
        <taxon>Metazoa</taxon>
        <taxon>Chordata</taxon>
        <taxon>Craniata</taxon>
        <taxon>Vertebrata</taxon>
        <taxon>Euteleostomi</taxon>
        <taxon>Actinopterygii</taxon>
        <taxon>Neopterygii</taxon>
        <taxon>Teleostei</taxon>
        <taxon>Neoteleostei</taxon>
        <taxon>Acanthomorphata</taxon>
        <taxon>Carangaria</taxon>
        <taxon>Carangiformes</taxon>
        <taxon>Echeneidae</taxon>
        <taxon>Echeneis</taxon>
    </lineage>
</organism>
<reference evidence="15" key="1">
    <citation type="submission" date="2021-04" db="EMBL/GenBank/DDBJ databases">
        <authorList>
            <consortium name="Wellcome Sanger Institute Data Sharing"/>
        </authorList>
    </citation>
    <scope>NUCLEOTIDE SEQUENCE [LARGE SCALE GENOMIC DNA]</scope>
</reference>
<sequence length="112" mass="12847">KVSLFSFLTDWSDTMNKLLVVTVLVSLFALSAESFRLPRQTEEEQGTISAITDKIRNLYGNTVNTANEYLGKLKGMKLEEKVKNFYYETSTVVGTYAGILQDQFYHFIYPQQ</sequence>
<evidence type="ECO:0000256" key="3">
    <source>
        <dbReference type="ARBA" id="ARBA00013947"/>
    </source>
</evidence>
<evidence type="ECO:0000256" key="4">
    <source>
        <dbReference type="ARBA" id="ARBA00022448"/>
    </source>
</evidence>
<keyword evidence="11 14" id="KW-0443">Lipid metabolism</keyword>
<keyword evidence="4 14" id="KW-0813">Transport</keyword>
<keyword evidence="16" id="KW-1185">Reference proteome</keyword>
<dbReference type="OMA" id="DQLYHIF"/>
<reference evidence="15" key="3">
    <citation type="submission" date="2025-09" db="UniProtKB">
        <authorList>
            <consortium name="Ensembl"/>
        </authorList>
    </citation>
    <scope>IDENTIFICATION</scope>
</reference>
<evidence type="ECO:0000256" key="8">
    <source>
        <dbReference type="ARBA" id="ARBA00022850"/>
    </source>
</evidence>
<dbReference type="InParanoid" id="A0A665SVL8"/>
<evidence type="ECO:0000256" key="9">
    <source>
        <dbReference type="ARBA" id="ARBA00022963"/>
    </source>
</evidence>
<protein>
    <recommendedName>
        <fullName evidence="3 14">Apolipoprotein C-II</fullName>
        <shortName evidence="14">Apo-CII</shortName>
        <shortName evidence="14">ApoC-II</shortName>
    </recommendedName>
    <alternativeName>
        <fullName evidence="13 14">Apolipoprotein C2</fullName>
    </alternativeName>
</protein>
<keyword evidence="10 14" id="KW-0445">Lipid transport</keyword>
<evidence type="ECO:0000313" key="15">
    <source>
        <dbReference type="Ensembl" id="ENSENLP00000000484.1"/>
    </source>
</evidence>
<dbReference type="GO" id="GO:0016004">
    <property type="term" value="F:phospholipase activator activity"/>
    <property type="evidence" value="ECO:0007669"/>
    <property type="project" value="TreeGrafter"/>
</dbReference>
<dbReference type="Gene3D" id="1.10.1440.10">
    <property type="entry name" value="Apolipoprotein C-II"/>
    <property type="match status" value="1"/>
</dbReference>
<reference evidence="15" key="2">
    <citation type="submission" date="2025-08" db="UniProtKB">
        <authorList>
            <consortium name="Ensembl"/>
        </authorList>
    </citation>
    <scope>IDENTIFICATION</scope>
</reference>
<evidence type="ECO:0000256" key="14">
    <source>
        <dbReference type="RuleBase" id="RU368054"/>
    </source>
</evidence>
<keyword evidence="8 14" id="KW-0345">HDL</keyword>
<evidence type="ECO:0000313" key="16">
    <source>
        <dbReference type="Proteomes" id="UP000472264"/>
    </source>
</evidence>
<comment type="function">
    <text evidence="14">Component of chylomicrons, very low-density lipoproteins (VLDL), low-density lipoproteins (LDL), and high-density lipoproteins (HDL) in plasma. Plays an important role in lipoprotein metabolism as an activator of lipoprotein lipase.</text>
</comment>
<keyword evidence="9 14" id="KW-0442">Lipid degradation</keyword>
<dbReference type="GO" id="GO:0034364">
    <property type="term" value="C:high-density lipoprotein particle"/>
    <property type="evidence" value="ECO:0007669"/>
    <property type="project" value="UniProtKB-KW"/>
</dbReference>
<dbReference type="GO" id="GO:0034361">
    <property type="term" value="C:very-low-density lipoprotein particle"/>
    <property type="evidence" value="ECO:0007669"/>
    <property type="project" value="UniProtKB-UniRule"/>
</dbReference>
<dbReference type="InterPro" id="IPR023121">
    <property type="entry name" value="ApoC-II_dom_sf"/>
</dbReference>
<dbReference type="GO" id="GO:0060697">
    <property type="term" value="P:positive regulation of phospholipid catabolic process"/>
    <property type="evidence" value="ECO:0007669"/>
    <property type="project" value="TreeGrafter"/>
</dbReference>
<comment type="subcellular location">
    <subcellularLocation>
        <location evidence="1 14">Secreted</location>
    </subcellularLocation>
</comment>
<evidence type="ECO:0000256" key="10">
    <source>
        <dbReference type="ARBA" id="ARBA00023055"/>
    </source>
</evidence>
<proteinExistence type="inferred from homology"/>
<dbReference type="InterPro" id="IPR008019">
    <property type="entry name" value="Apo-CII"/>
</dbReference>
<name>A0A665SVL8_ECHNA</name>
<evidence type="ECO:0000256" key="13">
    <source>
        <dbReference type="ARBA" id="ARBA00031176"/>
    </source>
</evidence>
<dbReference type="Ensembl" id="ENSENLT00000000575.1">
    <property type="protein sequence ID" value="ENSENLP00000000484.1"/>
    <property type="gene ID" value="ENSENLG00000000368.1"/>
</dbReference>
<keyword evidence="5 14" id="KW-0162">Chylomicron</keyword>
<keyword evidence="14" id="KW-0732">Signal</keyword>
<evidence type="ECO:0000256" key="1">
    <source>
        <dbReference type="ARBA" id="ARBA00004613"/>
    </source>
</evidence>
<dbReference type="Proteomes" id="UP000472264">
    <property type="component" value="Chromosome 6"/>
</dbReference>
<evidence type="ECO:0000256" key="11">
    <source>
        <dbReference type="ARBA" id="ARBA00023098"/>
    </source>
</evidence>
<keyword evidence="7 14" id="KW-0427">LDL</keyword>
<dbReference type="GO" id="GO:0006869">
    <property type="term" value="P:lipid transport"/>
    <property type="evidence" value="ECO:0007669"/>
    <property type="project" value="UniProtKB-UniRule"/>
</dbReference>
<evidence type="ECO:0000256" key="2">
    <source>
        <dbReference type="ARBA" id="ARBA00007221"/>
    </source>
</evidence>
<dbReference type="Pfam" id="PF05355">
    <property type="entry name" value="Apo-CII"/>
    <property type="match status" value="1"/>
</dbReference>
<evidence type="ECO:0000256" key="5">
    <source>
        <dbReference type="ARBA" id="ARBA00022513"/>
    </source>
</evidence>
<dbReference type="GO" id="GO:0042627">
    <property type="term" value="C:chylomicron"/>
    <property type="evidence" value="ECO:0007669"/>
    <property type="project" value="UniProtKB-UniRule"/>
</dbReference>
<evidence type="ECO:0000256" key="12">
    <source>
        <dbReference type="ARBA" id="ARBA00023313"/>
    </source>
</evidence>
<dbReference type="GO" id="GO:0034362">
    <property type="term" value="C:low-density lipoprotein particle"/>
    <property type="evidence" value="ECO:0007669"/>
    <property type="project" value="UniProtKB-UniRule"/>
</dbReference>
<dbReference type="PANTHER" id="PTHR16566">
    <property type="entry name" value="APOLIPOPROTEIN C-II"/>
    <property type="match status" value="1"/>
</dbReference>
<keyword evidence="12 14" id="KW-0850">VLDL</keyword>
<dbReference type="PANTHER" id="PTHR16566:SF0">
    <property type="entry name" value="APOLIPOPROTEIN C-II"/>
    <property type="match status" value="1"/>
</dbReference>
<evidence type="ECO:0000256" key="7">
    <source>
        <dbReference type="ARBA" id="ARBA00022710"/>
    </source>
</evidence>
<evidence type="ECO:0000256" key="6">
    <source>
        <dbReference type="ARBA" id="ARBA00022525"/>
    </source>
</evidence>
<dbReference type="AlphaFoldDB" id="A0A665SVL8"/>
<keyword evidence="6 14" id="KW-0964">Secreted</keyword>
<comment type="similarity">
    <text evidence="2 14">Belongs to the apolipoprotein C2 family.</text>
</comment>